<dbReference type="OrthoDB" id="2152248at2759"/>
<dbReference type="SUPFAM" id="SSF53474">
    <property type="entry name" value="alpha/beta-Hydrolases"/>
    <property type="match status" value="1"/>
</dbReference>
<sequence length="367" mass="39316">MKCTFLQYSQSLPRPPSNNLPQIANMADTYATKGLPPPPDVSMTTMPMAGLLVDVYGLDELPPGSTESGAAPGPAPVTCLWLLHPRTRTRARMRDIALRTVSAWHASPGAQARGLVALAFDMPNHGSRLVSETANLAWDGGNASHALDMLGMVKGGCADMRGLMDLVAGYLDRHVDAHVCLGWSLGGHSAWQAWVGEERIDAAVAVVGCPDFMGLMGDRASSTGLEYGPSFLGSKHFPPDAVATCLAQDPKAVLFGTSAVPPVPLTASERTRLRPLLDARVRGKRLLLCSGAEDALVPYANGKPVIDALQDAVGEEAGWYREGRVVLEDRVYEGVGHRFSKDMVRDAVRFLVDAVEAGPRGRREEKL</sequence>
<dbReference type="InterPro" id="IPR029058">
    <property type="entry name" value="AB_hydrolase_fold"/>
</dbReference>
<accession>A0A9P9JAJ8</accession>
<proteinExistence type="predicted"/>
<gene>
    <name evidence="1" type="ORF">B0J13DRAFT_550776</name>
</gene>
<reference evidence="1" key="1">
    <citation type="journal article" date="2021" name="Nat. Commun.">
        <title>Genetic determinants of endophytism in the Arabidopsis root mycobiome.</title>
        <authorList>
            <person name="Mesny F."/>
            <person name="Miyauchi S."/>
            <person name="Thiergart T."/>
            <person name="Pickel B."/>
            <person name="Atanasova L."/>
            <person name="Karlsson M."/>
            <person name="Huettel B."/>
            <person name="Barry K.W."/>
            <person name="Haridas S."/>
            <person name="Chen C."/>
            <person name="Bauer D."/>
            <person name="Andreopoulos W."/>
            <person name="Pangilinan J."/>
            <person name="LaButti K."/>
            <person name="Riley R."/>
            <person name="Lipzen A."/>
            <person name="Clum A."/>
            <person name="Drula E."/>
            <person name="Henrissat B."/>
            <person name="Kohler A."/>
            <person name="Grigoriev I.V."/>
            <person name="Martin F.M."/>
            <person name="Hacquard S."/>
        </authorList>
    </citation>
    <scope>NUCLEOTIDE SEQUENCE</scope>
    <source>
        <strain evidence="1">MPI-CAGE-AT-0021</strain>
    </source>
</reference>
<protein>
    <submittedName>
        <fullName evidence="1">Alpha/Beta hydrolase protein</fullName>
    </submittedName>
</protein>
<organism evidence="1 2">
    <name type="scientific">Dactylonectria estremocensis</name>
    <dbReference type="NCBI Taxonomy" id="1079267"/>
    <lineage>
        <taxon>Eukaryota</taxon>
        <taxon>Fungi</taxon>
        <taxon>Dikarya</taxon>
        <taxon>Ascomycota</taxon>
        <taxon>Pezizomycotina</taxon>
        <taxon>Sordariomycetes</taxon>
        <taxon>Hypocreomycetidae</taxon>
        <taxon>Hypocreales</taxon>
        <taxon>Nectriaceae</taxon>
        <taxon>Dactylonectria</taxon>
    </lineage>
</organism>
<keyword evidence="1" id="KW-0378">Hydrolase</keyword>
<dbReference type="GO" id="GO:0016787">
    <property type="term" value="F:hydrolase activity"/>
    <property type="evidence" value="ECO:0007669"/>
    <property type="project" value="UniProtKB-KW"/>
</dbReference>
<name>A0A9P9JAJ8_9HYPO</name>
<dbReference type="PANTHER" id="PTHR47381:SF3">
    <property type="entry name" value="ALPHA_BETA-HYDROLASES SUPERFAMILY PROTEIN"/>
    <property type="match status" value="1"/>
</dbReference>
<dbReference type="Gene3D" id="3.40.50.1820">
    <property type="entry name" value="alpha/beta hydrolase"/>
    <property type="match status" value="1"/>
</dbReference>
<dbReference type="AlphaFoldDB" id="A0A9P9JAJ8"/>
<evidence type="ECO:0000313" key="1">
    <source>
        <dbReference type="EMBL" id="KAH7149150.1"/>
    </source>
</evidence>
<evidence type="ECO:0000313" key="2">
    <source>
        <dbReference type="Proteomes" id="UP000717696"/>
    </source>
</evidence>
<comment type="caution">
    <text evidence="1">The sequence shown here is derived from an EMBL/GenBank/DDBJ whole genome shotgun (WGS) entry which is preliminary data.</text>
</comment>
<dbReference type="EMBL" id="JAGMUU010000007">
    <property type="protein sequence ID" value="KAH7149150.1"/>
    <property type="molecule type" value="Genomic_DNA"/>
</dbReference>
<keyword evidence="2" id="KW-1185">Reference proteome</keyword>
<dbReference type="PANTHER" id="PTHR47381">
    <property type="entry name" value="ALPHA/BETA-HYDROLASES SUPERFAMILY PROTEIN"/>
    <property type="match status" value="1"/>
</dbReference>
<dbReference type="Proteomes" id="UP000717696">
    <property type="component" value="Unassembled WGS sequence"/>
</dbReference>